<organism evidence="1">
    <name type="scientific">Flavobacterium sp. CFS9</name>
    <dbReference type="NCBI Taxonomy" id="3143118"/>
    <lineage>
        <taxon>Bacteria</taxon>
        <taxon>Pseudomonadati</taxon>
        <taxon>Bacteroidota</taxon>
        <taxon>Flavobacteriia</taxon>
        <taxon>Flavobacteriales</taxon>
        <taxon>Flavobacteriaceae</taxon>
        <taxon>Flavobacterium</taxon>
    </lineage>
</organism>
<reference evidence="1" key="1">
    <citation type="submission" date="2024-05" db="EMBL/GenBank/DDBJ databases">
        <title>Whole-Genome Sequence of CFS9, a Potential Fish Probiotic Isolated from the Body Surface of Silurus asotus.</title>
        <authorList>
            <person name="Kojima M."/>
            <person name="Tobioka K."/>
            <person name="Yokota K."/>
            <person name="Nakatani H."/>
            <person name="Hori K."/>
            <person name="Tamaru Y."/>
            <person name="Okazaki F."/>
        </authorList>
    </citation>
    <scope>NUCLEOTIDE SEQUENCE</scope>
    <source>
        <strain evidence="1">CFS9</strain>
    </source>
</reference>
<dbReference type="Pfam" id="PF05258">
    <property type="entry name" value="DciA"/>
    <property type="match status" value="1"/>
</dbReference>
<accession>A0AAT9GWM8</accession>
<sequence length="99" mass="11080">MMAKRLNNESTIGAVLQQIIQGNKLQPGMDQIDVKEAWRQLMGNGVNTYTKNVVLKGSTLYVELGSAVLREELSHGKSKIVKMINEELGREVIKEVVLR</sequence>
<dbReference type="EMBL" id="AP031573">
    <property type="protein sequence ID" value="BFM41907.1"/>
    <property type="molecule type" value="Genomic_DNA"/>
</dbReference>
<protein>
    <submittedName>
        <fullName evidence="1">DUF721 domain-containing protein</fullName>
    </submittedName>
</protein>
<proteinExistence type="predicted"/>
<dbReference type="InterPro" id="IPR007922">
    <property type="entry name" value="DciA-like"/>
</dbReference>
<evidence type="ECO:0000313" key="1">
    <source>
        <dbReference type="EMBL" id="BFM41907.1"/>
    </source>
</evidence>
<dbReference type="AlphaFoldDB" id="A0AAT9GWM8"/>
<gene>
    <name evidence="1" type="ORF">CFS9_05480</name>
</gene>
<dbReference type="PANTHER" id="PTHR36456">
    <property type="entry name" value="UPF0232 PROTEIN SCO3875"/>
    <property type="match status" value="1"/>
</dbReference>
<dbReference type="PANTHER" id="PTHR36456:SF1">
    <property type="entry name" value="UPF0232 PROTEIN SCO3875"/>
    <property type="match status" value="1"/>
</dbReference>
<name>A0AAT9GWM8_9FLAO</name>